<keyword evidence="2" id="KW-1185">Reference proteome</keyword>
<dbReference type="HOGENOM" id="CLU_2296095_0_0_1"/>
<organism evidence="1">
    <name type="scientific">Oryza glumipatula</name>
    <dbReference type="NCBI Taxonomy" id="40148"/>
    <lineage>
        <taxon>Eukaryota</taxon>
        <taxon>Viridiplantae</taxon>
        <taxon>Streptophyta</taxon>
        <taxon>Embryophyta</taxon>
        <taxon>Tracheophyta</taxon>
        <taxon>Spermatophyta</taxon>
        <taxon>Magnoliopsida</taxon>
        <taxon>Liliopsida</taxon>
        <taxon>Poales</taxon>
        <taxon>Poaceae</taxon>
        <taxon>BOP clade</taxon>
        <taxon>Oryzoideae</taxon>
        <taxon>Oryzeae</taxon>
        <taxon>Oryzinae</taxon>
        <taxon>Oryza</taxon>
    </lineage>
</organism>
<evidence type="ECO:0000313" key="1">
    <source>
        <dbReference type="EnsemblPlants" id="OGLUM07G17590.1"/>
    </source>
</evidence>
<name>A0A0E0AL47_9ORYZ</name>
<dbReference type="Proteomes" id="UP000026961">
    <property type="component" value="Chromosome 7"/>
</dbReference>
<reference evidence="1" key="2">
    <citation type="submission" date="2018-05" db="EMBL/GenBank/DDBJ databases">
        <title>OgluRS3 (Oryza glumaepatula Reference Sequence Version 3).</title>
        <authorList>
            <person name="Zhang J."/>
            <person name="Kudrna D."/>
            <person name="Lee S."/>
            <person name="Talag J."/>
            <person name="Welchert J."/>
            <person name="Wing R.A."/>
        </authorList>
    </citation>
    <scope>NUCLEOTIDE SEQUENCE [LARGE SCALE GENOMIC DNA]</scope>
</reference>
<dbReference type="STRING" id="40148.A0A0E0AL47"/>
<proteinExistence type="predicted"/>
<sequence>MLCVYIAFLICYGVLQLHMPPLSWQRARLAAPRVTRDDGFRLRYAAGKSVALTSLFCLGFGTFGGNGFGFGGYCRAGARAAVRVIDREMSIHSTRVPRCTA</sequence>
<dbReference type="EnsemblPlants" id="OGLUM07G17590.1">
    <property type="protein sequence ID" value="OGLUM07G17590.1"/>
    <property type="gene ID" value="OGLUM07G17590"/>
</dbReference>
<evidence type="ECO:0000313" key="2">
    <source>
        <dbReference type="Proteomes" id="UP000026961"/>
    </source>
</evidence>
<accession>A0A0E0AL47</accession>
<protein>
    <submittedName>
        <fullName evidence="1">Uncharacterized protein</fullName>
    </submittedName>
</protein>
<dbReference type="AlphaFoldDB" id="A0A0E0AL47"/>
<reference evidence="1" key="1">
    <citation type="submission" date="2015-04" db="UniProtKB">
        <authorList>
            <consortium name="EnsemblPlants"/>
        </authorList>
    </citation>
    <scope>IDENTIFICATION</scope>
</reference>
<dbReference type="Gramene" id="OGLUM07G17590.1">
    <property type="protein sequence ID" value="OGLUM07G17590.1"/>
    <property type="gene ID" value="OGLUM07G17590"/>
</dbReference>